<keyword evidence="4" id="KW-1185">Reference proteome</keyword>
<sequence length="156" mass="17273">MVTTLIRTLSYLVVFILGFGSGMYALPIITAPTSPSKLELATHAQKAIYSGEFKEDLEGSDALHFGTGEVHLTKRMISFAGKLSPGPDYQLYLANKFIDNETEFLAHKGSFTRVGSVKTFDGFMVKVPQGINIADFNTVIIWCESFNEFITATQYQ</sequence>
<dbReference type="EMBL" id="JBBMQU010000013">
    <property type="protein sequence ID" value="MEM5550894.1"/>
    <property type="molecule type" value="Genomic_DNA"/>
</dbReference>
<feature type="transmembrane region" description="Helical" evidence="1">
    <location>
        <begin position="9"/>
        <end position="29"/>
    </location>
</feature>
<evidence type="ECO:0000313" key="4">
    <source>
        <dbReference type="Proteomes" id="UP001388366"/>
    </source>
</evidence>
<reference evidence="3 4" key="1">
    <citation type="submission" date="2024-03" db="EMBL/GenBank/DDBJ databases">
        <title>Community enrichment and isolation of bacterial strains for fucoidan degradation.</title>
        <authorList>
            <person name="Sichert A."/>
        </authorList>
    </citation>
    <scope>NUCLEOTIDE SEQUENCE [LARGE SCALE GENOMIC DNA]</scope>
    <source>
        <strain evidence="3 4">AS81</strain>
    </source>
</reference>
<keyword evidence="1" id="KW-0812">Transmembrane</keyword>
<evidence type="ECO:0000256" key="1">
    <source>
        <dbReference type="SAM" id="Phobius"/>
    </source>
</evidence>
<keyword evidence="1" id="KW-1133">Transmembrane helix</keyword>
<keyword evidence="1" id="KW-0472">Membrane</keyword>
<evidence type="ECO:0000259" key="2">
    <source>
        <dbReference type="PROSITE" id="PS51549"/>
    </source>
</evidence>
<dbReference type="Pfam" id="PF10517">
    <property type="entry name" value="DM13"/>
    <property type="match status" value="1"/>
</dbReference>
<gene>
    <name evidence="3" type="ORF">WNY63_09145</name>
</gene>
<accession>A0ABU9U1I9</accession>
<dbReference type="Proteomes" id="UP001388366">
    <property type="component" value="Unassembled WGS sequence"/>
</dbReference>
<feature type="domain" description="DM13" evidence="2">
    <location>
        <begin position="51"/>
        <end position="156"/>
    </location>
</feature>
<proteinExistence type="predicted"/>
<dbReference type="InterPro" id="IPR019545">
    <property type="entry name" value="DM13_domain"/>
</dbReference>
<comment type="caution">
    <text evidence="3">The sequence shown here is derived from an EMBL/GenBank/DDBJ whole genome shotgun (WGS) entry which is preliminary data.</text>
</comment>
<name>A0ABU9U1I9_9GAMM</name>
<evidence type="ECO:0000313" key="3">
    <source>
        <dbReference type="EMBL" id="MEM5550894.1"/>
    </source>
</evidence>
<dbReference type="RefSeq" id="WP_342883797.1">
    <property type="nucleotide sequence ID" value="NZ_JBBMQU010000013.1"/>
</dbReference>
<protein>
    <submittedName>
        <fullName evidence="3">DM13 domain-containing protein</fullName>
    </submittedName>
</protein>
<organism evidence="3 4">
    <name type="scientific">Pseudoalteromonas neustonica</name>
    <dbReference type="NCBI Taxonomy" id="1840331"/>
    <lineage>
        <taxon>Bacteria</taxon>
        <taxon>Pseudomonadati</taxon>
        <taxon>Pseudomonadota</taxon>
        <taxon>Gammaproteobacteria</taxon>
        <taxon>Alteromonadales</taxon>
        <taxon>Pseudoalteromonadaceae</taxon>
        <taxon>Pseudoalteromonas</taxon>
    </lineage>
</organism>
<dbReference type="PROSITE" id="PS51549">
    <property type="entry name" value="DM13"/>
    <property type="match status" value="1"/>
</dbReference>